<reference evidence="4 5" key="1">
    <citation type="submission" date="2015-01" db="EMBL/GenBank/DDBJ databases">
        <authorList>
            <person name="Guo J."/>
        </authorList>
    </citation>
    <scope>NUCLEOTIDE SEQUENCE [LARGE SCALE GENOMIC DNA]</scope>
    <source>
        <strain evidence="4 5">DSM 22147</strain>
    </source>
</reference>
<dbReference type="Proteomes" id="UP000032366">
    <property type="component" value="Unassembled WGS sequence"/>
</dbReference>
<dbReference type="PANTHER" id="PTHR18964:SF149">
    <property type="entry name" value="BIFUNCTIONAL UDP-N-ACETYLGLUCOSAMINE 2-EPIMERASE_N-ACETYLMANNOSAMINE KINASE"/>
    <property type="match status" value="1"/>
</dbReference>
<evidence type="ECO:0000313" key="4">
    <source>
        <dbReference type="EMBL" id="KIX91884.1"/>
    </source>
</evidence>
<dbReference type="SUPFAM" id="SSF46785">
    <property type="entry name" value="Winged helix' DNA-binding domain"/>
    <property type="match status" value="1"/>
</dbReference>
<name>A0ABR5CAX9_9STAP</name>
<sequence length="381" mass="42315">MPYLSFTANERMVLKTIFNHKPLSMTDISQLTNTNKATISGVLNHLKAQQLVCEVGQGESTKKGGRKTILLEINPDFGYTVSLDFTYDSVDMMVNAFNGKVLAYDSYPLTEKTMAHALSIVESKLNPSDQRGTQHGLLGIAVSIHGIVNQDQSIRTLPFLELDDISVRERLEQYAEVPILIENEANLAALYEHALRNHTCTESLATLSIHKGIGAGLILNNQLYRGSDGSAGEIGQSLVLVSDTQPVHYDKIENICSQDALVSRLRAHLNEPLTLETISQYYKAQHPIVREEVQTFVERIAVLIYNFSMQLNPAHIYINCPIMNEIPEILTQIQDQLHTLSYDATAIRLTSNVQYATLFGGALGITQQILNIGNIKLDFSS</sequence>
<proteinExistence type="inferred from homology"/>
<keyword evidence="5" id="KW-1185">Reference proteome</keyword>
<dbReference type="InterPro" id="IPR036388">
    <property type="entry name" value="WH-like_DNA-bd_sf"/>
</dbReference>
<evidence type="ECO:0000256" key="2">
    <source>
        <dbReference type="ARBA" id="ARBA00006479"/>
    </source>
</evidence>
<gene>
    <name evidence="4" type="ORF">TP70_00130</name>
</gene>
<protein>
    <submittedName>
        <fullName evidence="4">XylR family transcriptional regulator</fullName>
    </submittedName>
</protein>
<dbReference type="InterPro" id="IPR000600">
    <property type="entry name" value="ROK"/>
</dbReference>
<keyword evidence="3" id="KW-0859">Xylose metabolism</keyword>
<dbReference type="Gene3D" id="1.10.10.10">
    <property type="entry name" value="Winged helix-like DNA-binding domain superfamily/Winged helix DNA-binding domain"/>
    <property type="match status" value="1"/>
</dbReference>
<comment type="caution">
    <text evidence="4">The sequence shown here is derived from an EMBL/GenBank/DDBJ whole genome shotgun (WGS) entry which is preliminary data.</text>
</comment>
<dbReference type="InterPro" id="IPR036390">
    <property type="entry name" value="WH_DNA-bd_sf"/>
</dbReference>
<comment type="function">
    <text evidence="1">Transcriptional repressor of xylose-utilizing enzymes.</text>
</comment>
<dbReference type="PANTHER" id="PTHR18964">
    <property type="entry name" value="ROK (REPRESSOR, ORF, KINASE) FAMILY"/>
    <property type="match status" value="1"/>
</dbReference>
<evidence type="ECO:0000256" key="3">
    <source>
        <dbReference type="ARBA" id="ARBA00022629"/>
    </source>
</evidence>
<evidence type="ECO:0000313" key="5">
    <source>
        <dbReference type="Proteomes" id="UP000032366"/>
    </source>
</evidence>
<dbReference type="SUPFAM" id="SSF53067">
    <property type="entry name" value="Actin-like ATPase domain"/>
    <property type="match status" value="1"/>
</dbReference>
<organism evidence="4 5">
    <name type="scientific">Staphylococcus microti</name>
    <dbReference type="NCBI Taxonomy" id="569857"/>
    <lineage>
        <taxon>Bacteria</taxon>
        <taxon>Bacillati</taxon>
        <taxon>Bacillota</taxon>
        <taxon>Bacilli</taxon>
        <taxon>Bacillales</taxon>
        <taxon>Staphylococcaceae</taxon>
        <taxon>Staphylococcus</taxon>
    </lineage>
</organism>
<evidence type="ECO:0000256" key="1">
    <source>
        <dbReference type="ARBA" id="ARBA00002486"/>
    </source>
</evidence>
<dbReference type="InterPro" id="IPR043129">
    <property type="entry name" value="ATPase_NBD"/>
</dbReference>
<keyword evidence="3" id="KW-0119">Carbohydrate metabolism</keyword>
<dbReference type="Gene3D" id="3.30.420.40">
    <property type="match status" value="2"/>
</dbReference>
<comment type="similarity">
    <text evidence="2">Belongs to the ROK (NagC/XylR) family.</text>
</comment>
<accession>A0ABR5CAX9</accession>
<dbReference type="Pfam" id="PF00480">
    <property type="entry name" value="ROK"/>
    <property type="match status" value="1"/>
</dbReference>
<dbReference type="EMBL" id="JXWY01000001">
    <property type="protein sequence ID" value="KIX91884.1"/>
    <property type="molecule type" value="Genomic_DNA"/>
</dbReference>